<dbReference type="PANTHER" id="PTHR43174">
    <property type="entry name" value="UDP-N-ACETYLGLUCOSAMINE 2-EPIMERASE"/>
    <property type="match status" value="1"/>
</dbReference>
<dbReference type="KEGG" id="dhy:DESAM_20348"/>
<dbReference type="PATRIC" id="fig|1121451.3.peg.616"/>
<dbReference type="EC" id="5.1.-.-" evidence="3"/>
<evidence type="ECO:0000256" key="1">
    <source>
        <dbReference type="RuleBase" id="RU003513"/>
    </source>
</evidence>
<dbReference type="InterPro" id="IPR003331">
    <property type="entry name" value="UDP_GlcNAc_Epimerase_2_dom"/>
</dbReference>
<dbReference type="InterPro" id="IPR029767">
    <property type="entry name" value="WecB-like"/>
</dbReference>
<dbReference type="RefSeq" id="WP_015335247.1">
    <property type="nucleotide sequence ID" value="NC_020055.1"/>
</dbReference>
<keyword evidence="1 3" id="KW-0413">Isomerase</keyword>
<dbReference type="CDD" id="cd03786">
    <property type="entry name" value="GTB_UDP-GlcNAc_2-Epimerase"/>
    <property type="match status" value="1"/>
</dbReference>
<comment type="similarity">
    <text evidence="1">Belongs to the UDP-N-acetylglucosamine 2-epimerase family.</text>
</comment>
<dbReference type="GO" id="GO:0016853">
    <property type="term" value="F:isomerase activity"/>
    <property type="evidence" value="ECO:0007669"/>
    <property type="project" value="UniProtKB-KW"/>
</dbReference>
<dbReference type="EMBL" id="FO203522">
    <property type="protein sequence ID" value="CCO22639.1"/>
    <property type="molecule type" value="Genomic_DNA"/>
</dbReference>
<protein>
    <submittedName>
        <fullName evidence="3">UDP-N-acetylglucosamine 2-epimerase homolog</fullName>
        <ecNumber evidence="3">5.1.-.-</ecNumber>
    </submittedName>
</protein>
<feature type="domain" description="UDP-N-acetylglucosamine 2-epimerase" evidence="2">
    <location>
        <begin position="25"/>
        <end position="356"/>
    </location>
</feature>
<evidence type="ECO:0000313" key="4">
    <source>
        <dbReference type="Proteomes" id="UP000010808"/>
    </source>
</evidence>
<sequence length="361" mass="39574">MKICSLVGARPQFIKEALISSEVIKNNEWNHIVIHSGQHYDFKMSDIFFSELNIPKPAYNLGVGSGSHAEMTAAALTGVEQVLLKEQPDGLIVYGDTNTTLAGALAAAKLDIPVIHIEAGIRQNPKSMPEEINRGLTDKLSSILCCCSDIALSNLKRENIEAAASVTGDIMYDLFMHMYPKFSPEKQCSLYGVEPQRFIVATIHRDFNTDNSTSLKEILTGLNELKRSTNLEILFPIHPRTTTKIKEFGLTGLLENLTMLSPLGYIDLMSLVCASSFVVTDSGGLQKEAYYANCRAIVIMPDTGWRELVQCGWNLLCAADRNEIVASGKTVLSSCPKPAPLYGDGSAAVRIVKFIKKNLIS</sequence>
<dbReference type="HOGENOM" id="CLU_041674_0_1_7"/>
<dbReference type="Proteomes" id="UP000010808">
    <property type="component" value="Chromosome"/>
</dbReference>
<dbReference type="OrthoDB" id="9803238at2"/>
<gene>
    <name evidence="3" type="ORF">DESAM_20348</name>
</gene>
<dbReference type="AlphaFoldDB" id="L0R7C4"/>
<dbReference type="PANTHER" id="PTHR43174:SF1">
    <property type="entry name" value="UDP-N-ACETYLGLUCOSAMINE 2-EPIMERASE"/>
    <property type="match status" value="1"/>
</dbReference>
<dbReference type="SUPFAM" id="SSF53756">
    <property type="entry name" value="UDP-Glycosyltransferase/glycogen phosphorylase"/>
    <property type="match status" value="1"/>
</dbReference>
<evidence type="ECO:0000259" key="2">
    <source>
        <dbReference type="Pfam" id="PF02350"/>
    </source>
</evidence>
<reference evidence="3 4" key="1">
    <citation type="submission" date="2012-10" db="EMBL/GenBank/DDBJ databases">
        <authorList>
            <person name="Genoscope - CEA"/>
        </authorList>
    </citation>
    <scope>NUCLEOTIDE SEQUENCE [LARGE SCALE GENOMIC DNA]</scope>
    <source>
        <strain evidence="4">AM13 / DSM 14728</strain>
    </source>
</reference>
<organism evidence="3 4">
    <name type="scientific">Maridesulfovibrio hydrothermalis AM13 = DSM 14728</name>
    <dbReference type="NCBI Taxonomy" id="1121451"/>
    <lineage>
        <taxon>Bacteria</taxon>
        <taxon>Pseudomonadati</taxon>
        <taxon>Thermodesulfobacteriota</taxon>
        <taxon>Desulfovibrionia</taxon>
        <taxon>Desulfovibrionales</taxon>
        <taxon>Desulfovibrionaceae</taxon>
        <taxon>Maridesulfovibrio</taxon>
    </lineage>
</organism>
<proteinExistence type="inferred from homology"/>
<dbReference type="NCBIfam" id="TIGR00236">
    <property type="entry name" value="wecB"/>
    <property type="match status" value="1"/>
</dbReference>
<evidence type="ECO:0000313" key="3">
    <source>
        <dbReference type="EMBL" id="CCO22639.1"/>
    </source>
</evidence>
<dbReference type="STRING" id="1121451.DESAM_20348"/>
<dbReference type="Pfam" id="PF02350">
    <property type="entry name" value="Epimerase_2"/>
    <property type="match status" value="1"/>
</dbReference>
<dbReference type="Gene3D" id="3.40.50.2000">
    <property type="entry name" value="Glycogen Phosphorylase B"/>
    <property type="match status" value="2"/>
</dbReference>
<name>L0R7C4_9BACT</name>
<dbReference type="eggNOG" id="COG0381">
    <property type="taxonomic scope" value="Bacteria"/>
</dbReference>
<keyword evidence="4" id="KW-1185">Reference proteome</keyword>
<accession>L0R7C4</accession>